<name>A0A9N9SMW4_PHACE</name>
<reference evidence="1" key="1">
    <citation type="submission" date="2022-01" db="EMBL/GenBank/DDBJ databases">
        <authorList>
            <person name="King R."/>
        </authorList>
    </citation>
    <scope>NUCLEOTIDE SEQUENCE</scope>
</reference>
<keyword evidence="2" id="KW-1185">Reference proteome</keyword>
<evidence type="ECO:0000313" key="1">
    <source>
        <dbReference type="EMBL" id="CAG9825825.1"/>
    </source>
</evidence>
<sequence length="562" mass="63656">MRIMSEGEKVDFQKSLQSNGIGHLYPLFAAKGVQTFEQLSDAVVECIVVDLKDRAVIESMLEQLLDESITNTTVHHKTISGDEFFNLSNITDIPGTPSTSKLSDITNIPGTPNTSRFSDGSFYNSSSISTGSRSKRNVRDILERSLEGEVVLSGAQNKKISRRQLAKLQIEEKLNEDVNKNIADIQSNLLYKRNKYSQLKLTMQPILILVGQSILNIEKSFVSVNDILWKMESPLKAIDLCFMPNILQRVKWYGHLCNNHFMKFLLIMMTDAKDKSLLDDVSALIIEVARGVIITQVLRMFIASDCTSYTTKYLAFHTDAGDHRKKYILYARIVVLTERIENKQGQPQQKQPSITTNIIPYIPGISEKIKRVGDKFQVKTVFKTENTMRSILTQTKPKNEEQSSKNCIYSIPCVCGKFYTGETKRPLSVRTKEHKYNIKKRNIDKSKLAEHILTEDGQHMAEWNNIKIIGKEDNNQKRKIKESACILLNGDNNIASCSVDIDRTWYSLLKSEHENDYYIATKGLVELTDPGRAMTPGKNSAPGRITPVVELPVKKLPVENSR</sequence>
<reference evidence="1" key="2">
    <citation type="submission" date="2022-10" db="EMBL/GenBank/DDBJ databases">
        <authorList>
            <consortium name="ENA_rothamsted_submissions"/>
            <consortium name="culmorum"/>
            <person name="King R."/>
        </authorList>
    </citation>
    <scope>NUCLEOTIDE SEQUENCE</scope>
</reference>
<gene>
    <name evidence="1" type="ORF">PHAECO_LOCUS12402</name>
</gene>
<dbReference type="CDD" id="cd10442">
    <property type="entry name" value="GIY-YIG_PLEs"/>
    <property type="match status" value="1"/>
</dbReference>
<dbReference type="AlphaFoldDB" id="A0A9N9SMW4"/>
<dbReference type="Proteomes" id="UP001153737">
    <property type="component" value="Chromosome 9"/>
</dbReference>
<proteinExistence type="predicted"/>
<dbReference type="PANTHER" id="PTHR21301:SF10">
    <property type="entry name" value="REVERSE TRANSCRIPTASE DOMAIN-CONTAINING PROTEIN"/>
    <property type="match status" value="1"/>
</dbReference>
<protein>
    <submittedName>
        <fullName evidence="1">Uncharacterized protein</fullName>
    </submittedName>
</protein>
<dbReference type="PANTHER" id="PTHR21301">
    <property type="entry name" value="REVERSE TRANSCRIPTASE"/>
    <property type="match status" value="1"/>
</dbReference>
<dbReference type="EMBL" id="OU896715">
    <property type="protein sequence ID" value="CAG9825825.1"/>
    <property type="molecule type" value="Genomic_DNA"/>
</dbReference>
<evidence type="ECO:0000313" key="2">
    <source>
        <dbReference type="Proteomes" id="UP001153737"/>
    </source>
</evidence>
<organism evidence="1 2">
    <name type="scientific">Phaedon cochleariae</name>
    <name type="common">Mustard beetle</name>
    <dbReference type="NCBI Taxonomy" id="80249"/>
    <lineage>
        <taxon>Eukaryota</taxon>
        <taxon>Metazoa</taxon>
        <taxon>Ecdysozoa</taxon>
        <taxon>Arthropoda</taxon>
        <taxon>Hexapoda</taxon>
        <taxon>Insecta</taxon>
        <taxon>Pterygota</taxon>
        <taxon>Neoptera</taxon>
        <taxon>Endopterygota</taxon>
        <taxon>Coleoptera</taxon>
        <taxon>Polyphaga</taxon>
        <taxon>Cucujiformia</taxon>
        <taxon>Chrysomeloidea</taxon>
        <taxon>Chrysomelidae</taxon>
        <taxon>Chrysomelinae</taxon>
        <taxon>Chrysomelini</taxon>
        <taxon>Phaedon</taxon>
    </lineage>
</organism>
<accession>A0A9N9SMW4</accession>
<dbReference type="OrthoDB" id="10058657at2759"/>